<dbReference type="HAMAP" id="MF_00473">
    <property type="entry name" value="G6P_isomerase"/>
    <property type="match status" value="1"/>
</dbReference>
<evidence type="ECO:0000256" key="2">
    <source>
        <dbReference type="ARBA" id="ARBA00006604"/>
    </source>
</evidence>
<organism evidence="9 10">
    <name type="scientific">Cyclotella cryptica</name>
    <dbReference type="NCBI Taxonomy" id="29204"/>
    <lineage>
        <taxon>Eukaryota</taxon>
        <taxon>Sar</taxon>
        <taxon>Stramenopiles</taxon>
        <taxon>Ochrophyta</taxon>
        <taxon>Bacillariophyta</taxon>
        <taxon>Coscinodiscophyceae</taxon>
        <taxon>Thalassiosirophycidae</taxon>
        <taxon>Stephanodiscales</taxon>
        <taxon>Stephanodiscaceae</taxon>
        <taxon>Cyclotella</taxon>
    </lineage>
</organism>
<keyword evidence="5 8" id="KW-0324">Glycolysis</keyword>
<keyword evidence="10" id="KW-1185">Reference proteome</keyword>
<proteinExistence type="inferred from homology"/>
<dbReference type="EC" id="5.3.1.9" evidence="3 8"/>
<dbReference type="CDD" id="cd05015">
    <property type="entry name" value="SIS_PGI_1"/>
    <property type="match status" value="1"/>
</dbReference>
<comment type="pathway">
    <text evidence="1 8">Carbohydrate degradation; glycolysis; D-glyceraldehyde 3-phosphate and glycerone phosphate from D-glucose: step 2/4.</text>
</comment>
<evidence type="ECO:0000256" key="8">
    <source>
        <dbReference type="RuleBase" id="RU000612"/>
    </source>
</evidence>
<dbReference type="AlphaFoldDB" id="A0ABD3QCN2"/>
<dbReference type="PROSITE" id="PS51463">
    <property type="entry name" value="P_GLUCOSE_ISOMERASE_3"/>
    <property type="match status" value="1"/>
</dbReference>
<reference evidence="9 10" key="1">
    <citation type="journal article" date="2020" name="G3 (Bethesda)">
        <title>Improved Reference Genome for Cyclotella cryptica CCMP332, a Model for Cell Wall Morphogenesis, Salinity Adaptation, and Lipid Production in Diatoms (Bacillariophyta).</title>
        <authorList>
            <person name="Roberts W.R."/>
            <person name="Downey K.M."/>
            <person name="Ruck E.C."/>
            <person name="Traller J.C."/>
            <person name="Alverson A.J."/>
        </authorList>
    </citation>
    <scope>NUCLEOTIDE SEQUENCE [LARGE SCALE GENOMIC DNA]</scope>
    <source>
        <strain evidence="9 10">CCMP332</strain>
    </source>
</reference>
<dbReference type="InterPro" id="IPR035482">
    <property type="entry name" value="SIS_PGI_2"/>
</dbReference>
<dbReference type="PRINTS" id="PR00662">
    <property type="entry name" value="G6PISOMERASE"/>
</dbReference>
<dbReference type="NCBIfam" id="NF001211">
    <property type="entry name" value="PRK00179.1"/>
    <property type="match status" value="1"/>
</dbReference>
<dbReference type="InterPro" id="IPR046348">
    <property type="entry name" value="SIS_dom_sf"/>
</dbReference>
<dbReference type="FunFam" id="3.40.50.10490:FF:000048">
    <property type="entry name" value="Glucose-6-phosphate isomerase"/>
    <property type="match status" value="1"/>
</dbReference>
<dbReference type="GO" id="GO:0006096">
    <property type="term" value="P:glycolytic process"/>
    <property type="evidence" value="ECO:0007669"/>
    <property type="project" value="UniProtKB-KW"/>
</dbReference>
<evidence type="ECO:0000256" key="5">
    <source>
        <dbReference type="ARBA" id="ARBA00023152"/>
    </source>
</evidence>
<dbReference type="Gene3D" id="1.10.1390.10">
    <property type="match status" value="1"/>
</dbReference>
<evidence type="ECO:0000313" key="9">
    <source>
        <dbReference type="EMBL" id="KAL3797839.1"/>
    </source>
</evidence>
<dbReference type="InterPro" id="IPR035476">
    <property type="entry name" value="SIS_PGI_1"/>
</dbReference>
<dbReference type="GO" id="GO:0004347">
    <property type="term" value="F:glucose-6-phosphate isomerase activity"/>
    <property type="evidence" value="ECO:0007669"/>
    <property type="project" value="UniProtKB-EC"/>
</dbReference>
<evidence type="ECO:0000256" key="6">
    <source>
        <dbReference type="ARBA" id="ARBA00023235"/>
    </source>
</evidence>
<evidence type="ECO:0000256" key="3">
    <source>
        <dbReference type="ARBA" id="ARBA00011952"/>
    </source>
</evidence>
<dbReference type="InterPro" id="IPR001672">
    <property type="entry name" value="G6P_Isomerase"/>
</dbReference>
<dbReference type="CDD" id="cd05016">
    <property type="entry name" value="SIS_PGI_2"/>
    <property type="match status" value="1"/>
</dbReference>
<dbReference type="InterPro" id="IPR018189">
    <property type="entry name" value="Phosphoglucose_isomerase_CS"/>
</dbReference>
<dbReference type="Pfam" id="PF00342">
    <property type="entry name" value="PGI"/>
    <property type="match status" value="1"/>
</dbReference>
<gene>
    <name evidence="9" type="ORF">HJC23_006877</name>
</gene>
<dbReference type="EMBL" id="JABMIG020000051">
    <property type="protein sequence ID" value="KAL3797839.1"/>
    <property type="molecule type" value="Genomic_DNA"/>
</dbReference>
<keyword evidence="6 8" id="KW-0413">Isomerase</keyword>
<evidence type="ECO:0000256" key="7">
    <source>
        <dbReference type="ARBA" id="ARBA00029321"/>
    </source>
</evidence>
<dbReference type="Gene3D" id="3.40.50.10490">
    <property type="entry name" value="Glucose-6-phosphate isomerase like protein, domain 1"/>
    <property type="match status" value="2"/>
</dbReference>
<comment type="similarity">
    <text evidence="2 8">Belongs to the GPI family.</text>
</comment>
<dbReference type="SUPFAM" id="SSF53697">
    <property type="entry name" value="SIS domain"/>
    <property type="match status" value="1"/>
</dbReference>
<dbReference type="PROSITE" id="PS00174">
    <property type="entry name" value="P_GLUCOSE_ISOMERASE_2"/>
    <property type="match status" value="1"/>
</dbReference>
<sequence length="814" mass="91801">MPPVGTANKVTRGNPNATSESIRYLICAQERLNAMVASSSVYNRERSETSSETHFYRTDRQFELHNLNLQHLSHNNEAKTMQYRIFLRQMCLVLHLLPVHGFICPAVLCHSRTKLPSSCNTRQSHALYTKASSRTSRNGKGFGGMHPTSKKIRYPEIVYDENGNVQLSTQSDIAGTSALELDEHLSDDQSLQPQHQQQNRVQKFISNIPKVLSKPPLVSATPEWRKLQRHAQQIKSTHLRDLLQDPERCDAMWAEHDGVYYDYSRQQATLETMELLFDLAERQDLVKRIHAMVNGEKINFTENRAVLHTALRASKDDIGTVFVDGVDAIKEVHEVLDQIKEFTEAFRSGKITGYTGKRMRNIVSVGIGGSYLGPEFLAEVLKTEEEGINSSLGYSLRFLANVDPVDVERTCADLDPEETLIIIVSKTFTTAETMLNARTMRQWLWDFMGDDVEVVRKHVVACSSVSATENVKKFGVDTEKYFFRFWDWVGGRYSVCGAAGAVPISLLYGFDLFEKFLEGARSMDQHFINAPMRENIPIIMGLLGVWNSSFMGYNSRALIPYAQALLRLPAHIQQLDMESNGKRISRHGIEIDYPVGEVDFGEPGTNSQHSFFQLIHQGQTIPVDFLGFVQSQHDLLMDSEQLSSHDELMSNFFAQPDALANGKTAEEVRAEGCPEELVMHKVFDGNRPSSSLLFPQLSAYVTGQILSLYEHRTAVQGFIWDLNSFDQWGVELGKKLAVDIKGHLLKARYDPKRRPIDTGSPATSRILNYYLKNGRDADENGSGIKTLTSVTRLTHREHYPPPIHDLGGNVGKLS</sequence>
<accession>A0ABD3QCN2</accession>
<keyword evidence="4 8" id="KW-0312">Gluconeogenesis</keyword>
<dbReference type="Proteomes" id="UP001516023">
    <property type="component" value="Unassembled WGS sequence"/>
</dbReference>
<name>A0ABD3QCN2_9STRA</name>
<comment type="caution">
    <text evidence="9">The sequence shown here is derived from an EMBL/GenBank/DDBJ whole genome shotgun (WGS) entry which is preliminary data.</text>
</comment>
<dbReference type="PANTHER" id="PTHR11469">
    <property type="entry name" value="GLUCOSE-6-PHOSPHATE ISOMERASE"/>
    <property type="match status" value="1"/>
</dbReference>
<dbReference type="GO" id="GO:0006094">
    <property type="term" value="P:gluconeogenesis"/>
    <property type="evidence" value="ECO:0007669"/>
    <property type="project" value="UniProtKB-KW"/>
</dbReference>
<comment type="catalytic activity">
    <reaction evidence="7 8">
        <text>alpha-D-glucose 6-phosphate = beta-D-fructose 6-phosphate</text>
        <dbReference type="Rhea" id="RHEA:11816"/>
        <dbReference type="ChEBI" id="CHEBI:57634"/>
        <dbReference type="ChEBI" id="CHEBI:58225"/>
        <dbReference type="EC" id="5.3.1.9"/>
    </reaction>
</comment>
<protein>
    <recommendedName>
        <fullName evidence="3 8">Glucose-6-phosphate isomerase</fullName>
        <ecNumber evidence="3 8">5.3.1.9</ecNumber>
    </recommendedName>
</protein>
<dbReference type="InterPro" id="IPR023096">
    <property type="entry name" value="G6P_Isomerase_C"/>
</dbReference>
<evidence type="ECO:0000256" key="1">
    <source>
        <dbReference type="ARBA" id="ARBA00004926"/>
    </source>
</evidence>
<dbReference type="PROSITE" id="PS00765">
    <property type="entry name" value="P_GLUCOSE_ISOMERASE_1"/>
    <property type="match status" value="1"/>
</dbReference>
<dbReference type="FunFam" id="3.40.50.10490:FF:000031">
    <property type="entry name" value="Glucose-6-phosphate isomerase"/>
    <property type="match status" value="1"/>
</dbReference>
<evidence type="ECO:0000256" key="4">
    <source>
        <dbReference type="ARBA" id="ARBA00022432"/>
    </source>
</evidence>
<evidence type="ECO:0000313" key="10">
    <source>
        <dbReference type="Proteomes" id="UP001516023"/>
    </source>
</evidence>
<dbReference type="PANTHER" id="PTHR11469:SF1">
    <property type="entry name" value="GLUCOSE-6-PHOSPHATE ISOMERASE"/>
    <property type="match status" value="1"/>
</dbReference>